<name>A0ACC2HY64_9PEZI</name>
<reference evidence="1" key="1">
    <citation type="submission" date="2022-11" db="EMBL/GenBank/DDBJ databases">
        <title>Genome Sequence of Nemania bipapillata.</title>
        <authorList>
            <person name="Buettner E."/>
        </authorList>
    </citation>
    <scope>NUCLEOTIDE SEQUENCE</scope>
    <source>
        <strain evidence="1">CP14</strain>
    </source>
</reference>
<sequence>MASRVDSAIIEALGLNPNATKLTSHGGSGFASTFKLSSTVNGKDVNYFVKTGTGQDAKLMFQGEHESLNAIHNIVPSLCPRSYANGAFKDSPNKYFMATDFLDLNSSAPGGSGETLAQKLARLHTTPAPIPEGFDKPMYGFPVTTCCGSSPQNNTWKVSWADFYANNRLRVIIADGIKNNGPDAELAKAVEKTADVIVPRLLGDEHLRGVQPVVIHGDLWSGNHGRGRIAGKGGAEEVVFDPSCVYGHSEYELGIMRMFGGFGSNFWREYESLVPKAEPKEEWNDRIALYELHVPLTPYFRMFDGLPC</sequence>
<accession>A0ACC2HY64</accession>
<dbReference type="Proteomes" id="UP001153334">
    <property type="component" value="Unassembled WGS sequence"/>
</dbReference>
<dbReference type="EMBL" id="JAPESX010002434">
    <property type="protein sequence ID" value="KAJ8107810.1"/>
    <property type="molecule type" value="Genomic_DNA"/>
</dbReference>
<evidence type="ECO:0000313" key="1">
    <source>
        <dbReference type="EMBL" id="KAJ8107810.1"/>
    </source>
</evidence>
<organism evidence="1 2">
    <name type="scientific">Nemania bipapillata</name>
    <dbReference type="NCBI Taxonomy" id="110536"/>
    <lineage>
        <taxon>Eukaryota</taxon>
        <taxon>Fungi</taxon>
        <taxon>Dikarya</taxon>
        <taxon>Ascomycota</taxon>
        <taxon>Pezizomycotina</taxon>
        <taxon>Sordariomycetes</taxon>
        <taxon>Xylariomycetidae</taxon>
        <taxon>Xylariales</taxon>
        <taxon>Xylariaceae</taxon>
        <taxon>Nemania</taxon>
    </lineage>
</organism>
<protein>
    <submittedName>
        <fullName evidence="1">Uncharacterized protein</fullName>
    </submittedName>
</protein>
<keyword evidence="2" id="KW-1185">Reference proteome</keyword>
<proteinExistence type="predicted"/>
<gene>
    <name evidence="1" type="ORF">ONZ43_g6622</name>
</gene>
<comment type="caution">
    <text evidence="1">The sequence shown here is derived from an EMBL/GenBank/DDBJ whole genome shotgun (WGS) entry which is preliminary data.</text>
</comment>
<evidence type="ECO:0000313" key="2">
    <source>
        <dbReference type="Proteomes" id="UP001153334"/>
    </source>
</evidence>